<accession>H6NSY2</accession>
<dbReference type="Gene3D" id="3.90.550.10">
    <property type="entry name" value="Spore Coat Polysaccharide Biosynthesis Protein SpsA, Chain A"/>
    <property type="match status" value="1"/>
</dbReference>
<reference evidence="2 3" key="1">
    <citation type="journal article" date="2012" name="J. Bacteriol.">
        <title>Complete Genome Sequence of Paenibacillus mucilaginosus 3016, a Bacterium Functional as Microbial Fertilizer.</title>
        <authorList>
            <person name="Ma M."/>
            <person name="Wang Z."/>
            <person name="Li L."/>
            <person name="Jiang X."/>
            <person name="Guan D."/>
            <person name="Cao F."/>
            <person name="Chen H."/>
            <person name="Wang X."/>
            <person name="Shen D."/>
            <person name="Du B."/>
            <person name="Li J."/>
        </authorList>
    </citation>
    <scope>NUCLEOTIDE SEQUENCE [LARGE SCALE GENOMIC DNA]</scope>
    <source>
        <strain evidence="2 3">3016</strain>
    </source>
</reference>
<dbReference type="HOGENOM" id="CLU_1531071_0_0_9"/>
<name>H6NSY2_9BACL</name>
<gene>
    <name evidence="2" type="ORF">PM3016_556</name>
</gene>
<dbReference type="STRING" id="1116391.PM3016_556"/>
<dbReference type="RefSeq" id="WP_014368375.1">
    <property type="nucleotide sequence ID" value="NC_016935.1"/>
</dbReference>
<evidence type="ECO:0000313" key="2">
    <source>
        <dbReference type="EMBL" id="AFC27523.1"/>
    </source>
</evidence>
<protein>
    <submittedName>
        <fullName evidence="2">Glycosyl transferase family 2</fullName>
    </submittedName>
</protein>
<dbReference type="KEGG" id="pmq:PM3016_556"/>
<dbReference type="InterPro" id="IPR029044">
    <property type="entry name" value="Nucleotide-diphossugar_trans"/>
</dbReference>
<dbReference type="EMBL" id="CP003235">
    <property type="protein sequence ID" value="AFC27523.1"/>
    <property type="molecule type" value="Genomic_DNA"/>
</dbReference>
<dbReference type="PANTHER" id="PTHR43179:SF11">
    <property type="entry name" value="GLYCOSYL TRANSFERASE"/>
    <property type="match status" value="1"/>
</dbReference>
<organism evidence="2 3">
    <name type="scientific">Paenibacillus mucilaginosus 3016</name>
    <dbReference type="NCBI Taxonomy" id="1116391"/>
    <lineage>
        <taxon>Bacteria</taxon>
        <taxon>Bacillati</taxon>
        <taxon>Bacillota</taxon>
        <taxon>Bacilli</taxon>
        <taxon>Bacillales</taxon>
        <taxon>Paenibacillaceae</taxon>
        <taxon>Paenibacillus</taxon>
    </lineage>
</organism>
<keyword evidence="2" id="KW-0808">Transferase</keyword>
<evidence type="ECO:0000313" key="3">
    <source>
        <dbReference type="Proteomes" id="UP000007523"/>
    </source>
</evidence>
<dbReference type="Pfam" id="PF00535">
    <property type="entry name" value="Glycos_transf_2"/>
    <property type="match status" value="1"/>
</dbReference>
<proteinExistence type="predicted"/>
<dbReference type="PANTHER" id="PTHR43179">
    <property type="entry name" value="RHAMNOSYLTRANSFERASE WBBL"/>
    <property type="match status" value="1"/>
</dbReference>
<dbReference type="SUPFAM" id="SSF53448">
    <property type="entry name" value="Nucleotide-diphospho-sugar transferases"/>
    <property type="match status" value="1"/>
</dbReference>
<evidence type="ECO:0000259" key="1">
    <source>
        <dbReference type="Pfam" id="PF00535"/>
    </source>
</evidence>
<dbReference type="Proteomes" id="UP000007523">
    <property type="component" value="Chromosome"/>
</dbReference>
<dbReference type="AlphaFoldDB" id="H6NSY2"/>
<sequence>MKKVNVHIVTYNSQDDIAECLMAVLEKTYPLHQIMVIDNQSQDNTVQVLHRLQDRGITVFANKENNGFAGGHNQAIRMADPEVDYYLVLNPDVKLHPDYVVSLVEAIEKDPAIGSATGMLVFTENPTVIDSTGLRINKARRAFDRGQGEAADRWNLGDEVFGVSGAAAFYSKRRR</sequence>
<keyword evidence="3" id="KW-1185">Reference proteome</keyword>
<feature type="domain" description="Glycosyltransferase 2-like" evidence="1">
    <location>
        <begin position="6"/>
        <end position="132"/>
    </location>
</feature>
<dbReference type="InterPro" id="IPR001173">
    <property type="entry name" value="Glyco_trans_2-like"/>
</dbReference>
<dbReference type="GO" id="GO:0016740">
    <property type="term" value="F:transferase activity"/>
    <property type="evidence" value="ECO:0007669"/>
    <property type="project" value="UniProtKB-KW"/>
</dbReference>